<dbReference type="Proteomes" id="UP001164746">
    <property type="component" value="Chromosome 7"/>
</dbReference>
<evidence type="ECO:0000313" key="3">
    <source>
        <dbReference type="Proteomes" id="UP001164746"/>
    </source>
</evidence>
<dbReference type="EMBL" id="CP111018">
    <property type="protein sequence ID" value="WAR11067.1"/>
    <property type="molecule type" value="Genomic_DNA"/>
</dbReference>
<reference evidence="2" key="1">
    <citation type="submission" date="2022-11" db="EMBL/GenBank/DDBJ databases">
        <title>Centuries of genome instability and evolution in soft-shell clam transmissible cancer (bioRxiv).</title>
        <authorList>
            <person name="Hart S.F.M."/>
            <person name="Yonemitsu M.A."/>
            <person name="Giersch R.M."/>
            <person name="Beal B.F."/>
            <person name="Arriagada G."/>
            <person name="Davis B.W."/>
            <person name="Ostrander E.A."/>
            <person name="Goff S.P."/>
            <person name="Metzger M.J."/>
        </authorList>
    </citation>
    <scope>NUCLEOTIDE SEQUENCE</scope>
    <source>
        <strain evidence="2">MELC-2E11</strain>
        <tissue evidence="2">Siphon/mantle</tissue>
    </source>
</reference>
<name>A0ABY7EQ34_MYAAR</name>
<organism evidence="2 3">
    <name type="scientific">Mya arenaria</name>
    <name type="common">Soft-shell clam</name>
    <dbReference type="NCBI Taxonomy" id="6604"/>
    <lineage>
        <taxon>Eukaryota</taxon>
        <taxon>Metazoa</taxon>
        <taxon>Spiralia</taxon>
        <taxon>Lophotrochozoa</taxon>
        <taxon>Mollusca</taxon>
        <taxon>Bivalvia</taxon>
        <taxon>Autobranchia</taxon>
        <taxon>Heteroconchia</taxon>
        <taxon>Euheterodonta</taxon>
        <taxon>Imparidentia</taxon>
        <taxon>Neoheterodontei</taxon>
        <taxon>Myida</taxon>
        <taxon>Myoidea</taxon>
        <taxon>Myidae</taxon>
        <taxon>Mya</taxon>
    </lineage>
</organism>
<gene>
    <name evidence="2" type="ORF">MAR_036143</name>
</gene>
<protein>
    <submittedName>
        <fullName evidence="2">Uncharacterized protein</fullName>
    </submittedName>
</protein>
<keyword evidence="3" id="KW-1185">Reference proteome</keyword>
<accession>A0ABY7EQ34</accession>
<feature type="compositionally biased region" description="Polar residues" evidence="1">
    <location>
        <begin position="75"/>
        <end position="87"/>
    </location>
</feature>
<feature type="compositionally biased region" description="Low complexity" evidence="1">
    <location>
        <begin position="38"/>
        <end position="53"/>
    </location>
</feature>
<evidence type="ECO:0000313" key="2">
    <source>
        <dbReference type="EMBL" id="WAR11067.1"/>
    </source>
</evidence>
<evidence type="ECO:0000256" key="1">
    <source>
        <dbReference type="SAM" id="MobiDB-lite"/>
    </source>
</evidence>
<sequence>MSHNAKFYTKKIDKKAAAGSKKIDVLFKQSCMSIAPASSSTSVCSTSYTSSETFSDDKSHSDCGESSSDSDNESTVQKTCQINNRSQ</sequence>
<proteinExistence type="predicted"/>
<feature type="region of interest" description="Disordered" evidence="1">
    <location>
        <begin position="36"/>
        <end position="87"/>
    </location>
</feature>